<dbReference type="EMBL" id="GBRH01244870">
    <property type="protein sequence ID" value="JAD53025.1"/>
    <property type="molecule type" value="Transcribed_RNA"/>
</dbReference>
<evidence type="ECO:0000313" key="1">
    <source>
        <dbReference type="EMBL" id="JAD53025.1"/>
    </source>
</evidence>
<reference evidence="1" key="2">
    <citation type="journal article" date="2015" name="Data Brief">
        <title>Shoot transcriptome of the giant reed, Arundo donax.</title>
        <authorList>
            <person name="Barrero R.A."/>
            <person name="Guerrero F.D."/>
            <person name="Moolhuijzen P."/>
            <person name="Goolsby J.A."/>
            <person name="Tidwell J."/>
            <person name="Bellgard S.E."/>
            <person name="Bellgard M.I."/>
        </authorList>
    </citation>
    <scope>NUCLEOTIDE SEQUENCE</scope>
    <source>
        <tissue evidence="1">Shoot tissue taken approximately 20 cm above the soil surface</tissue>
    </source>
</reference>
<protein>
    <submittedName>
        <fullName evidence="1">Uncharacterized protein</fullName>
    </submittedName>
</protein>
<organism evidence="1">
    <name type="scientific">Arundo donax</name>
    <name type="common">Giant reed</name>
    <name type="synonym">Donax arundinaceus</name>
    <dbReference type="NCBI Taxonomy" id="35708"/>
    <lineage>
        <taxon>Eukaryota</taxon>
        <taxon>Viridiplantae</taxon>
        <taxon>Streptophyta</taxon>
        <taxon>Embryophyta</taxon>
        <taxon>Tracheophyta</taxon>
        <taxon>Spermatophyta</taxon>
        <taxon>Magnoliopsida</taxon>
        <taxon>Liliopsida</taxon>
        <taxon>Poales</taxon>
        <taxon>Poaceae</taxon>
        <taxon>PACMAD clade</taxon>
        <taxon>Arundinoideae</taxon>
        <taxon>Arundineae</taxon>
        <taxon>Arundo</taxon>
    </lineage>
</organism>
<sequence>MEAAPSPMLQCGINFHVK</sequence>
<reference evidence="1" key="1">
    <citation type="submission" date="2014-09" db="EMBL/GenBank/DDBJ databases">
        <authorList>
            <person name="Magalhaes I.L.F."/>
            <person name="Oliveira U."/>
            <person name="Santos F.R."/>
            <person name="Vidigal T.H.D.A."/>
            <person name="Brescovit A.D."/>
            <person name="Santos A.J."/>
        </authorList>
    </citation>
    <scope>NUCLEOTIDE SEQUENCE</scope>
    <source>
        <tissue evidence="1">Shoot tissue taken approximately 20 cm above the soil surface</tissue>
    </source>
</reference>
<accession>A0A0A9AVU3</accession>
<proteinExistence type="predicted"/>
<dbReference type="AlphaFoldDB" id="A0A0A9AVU3"/>
<name>A0A0A9AVU3_ARUDO</name>